<evidence type="ECO:0000256" key="1">
    <source>
        <dbReference type="SAM" id="MobiDB-lite"/>
    </source>
</evidence>
<sequence>MLKHIGLVFITALTFMVVSRCKAATTDEILRVYWNKQSLAELQKIIPDQKAARQFATAVLMAEPHTDPENIHKLDVDMEVLVEYEFVDLKGDGSEQFVCLLDITGRMRPTLLMAVENDHGHLKTAYLTGGEGAYGMGYLSGIIRDIKHNGRNEVLTVEALGPFGGAAFPTPYLEHINVYQDGKFVQSDREFLDYYRNVSLPQRSEELSDLLQHGPPPDAGPEEREDYRKSIEAKQKEIAALRKLLSNP</sequence>
<evidence type="ECO:0000313" key="2">
    <source>
        <dbReference type="EMBL" id="SPF33675.1"/>
    </source>
</evidence>
<reference evidence="3" key="1">
    <citation type="submission" date="2018-02" db="EMBL/GenBank/DDBJ databases">
        <authorList>
            <person name="Hausmann B."/>
        </authorList>
    </citation>
    <scope>NUCLEOTIDE SEQUENCE [LARGE SCALE GENOMIC DNA]</scope>
    <source>
        <strain evidence="3">Peat soil MAG SbA1</strain>
    </source>
</reference>
<gene>
    <name evidence="2" type="ORF">SBA1_120049</name>
</gene>
<organism evidence="2 3">
    <name type="scientific">Candidatus Sulfotelmatobacter kueseliae</name>
    <dbReference type="NCBI Taxonomy" id="2042962"/>
    <lineage>
        <taxon>Bacteria</taxon>
        <taxon>Pseudomonadati</taxon>
        <taxon>Acidobacteriota</taxon>
        <taxon>Terriglobia</taxon>
        <taxon>Terriglobales</taxon>
        <taxon>Candidatus Korobacteraceae</taxon>
        <taxon>Candidatus Sulfotelmatobacter</taxon>
    </lineage>
</organism>
<protein>
    <submittedName>
        <fullName evidence="2">Uncharacterized protein</fullName>
    </submittedName>
</protein>
<accession>A0A2U3K1Y8</accession>
<dbReference type="AlphaFoldDB" id="A0A2U3K1Y8"/>
<name>A0A2U3K1Y8_9BACT</name>
<feature type="region of interest" description="Disordered" evidence="1">
    <location>
        <begin position="206"/>
        <end position="228"/>
    </location>
</feature>
<proteinExistence type="predicted"/>
<dbReference type="Proteomes" id="UP000238701">
    <property type="component" value="Unassembled WGS sequence"/>
</dbReference>
<dbReference type="EMBL" id="OMOD01000024">
    <property type="protein sequence ID" value="SPF33675.1"/>
    <property type="molecule type" value="Genomic_DNA"/>
</dbReference>
<evidence type="ECO:0000313" key="3">
    <source>
        <dbReference type="Proteomes" id="UP000238701"/>
    </source>
</evidence>